<evidence type="ECO:0000313" key="16">
    <source>
        <dbReference type="Proteomes" id="UP000194699"/>
    </source>
</evidence>
<evidence type="ECO:0000313" key="9">
    <source>
        <dbReference type="EMBL" id="OTM82953.1"/>
    </source>
</evidence>
<dbReference type="EMBL" id="NGEL01000153">
    <property type="protein sequence ID" value="OTM82953.1"/>
    <property type="molecule type" value="Genomic_DNA"/>
</dbReference>
<feature type="transmembrane region" description="Helical" evidence="1">
    <location>
        <begin position="103"/>
        <end position="122"/>
    </location>
</feature>
<evidence type="ECO:0000313" key="2">
    <source>
        <dbReference type="EMBL" id="APP29521.1"/>
    </source>
</evidence>
<organism evidence="8 19">
    <name type="scientific">Acinetobacter baumannii</name>
    <dbReference type="NCBI Taxonomy" id="470"/>
    <lineage>
        <taxon>Bacteria</taxon>
        <taxon>Pseudomonadati</taxon>
        <taxon>Pseudomonadota</taxon>
        <taxon>Gammaproteobacteria</taxon>
        <taxon>Moraxellales</taxon>
        <taxon>Moraxellaceae</taxon>
        <taxon>Acinetobacter</taxon>
        <taxon>Acinetobacter calcoaceticus/baumannii complex</taxon>
    </lineage>
</organism>
<reference evidence="3" key="13">
    <citation type="submission" date="2020-12" db="EMBL/GenBank/DDBJ databases">
        <authorList>
            <consortium name="Clinical and Environmental Microbiology Branch: Whole genome sequencing antimicrobial resistance pathogens in the healthcare setting"/>
        </authorList>
    </citation>
    <scope>NUCLEOTIDE SEQUENCE</scope>
    <source>
        <strain evidence="3">2018HL-00813</strain>
    </source>
</reference>
<dbReference type="EMBL" id="WPIP01000051">
    <property type="protein sequence ID" value="MVM91656.1"/>
    <property type="molecule type" value="Genomic_DNA"/>
</dbReference>
<protein>
    <submittedName>
        <fullName evidence="8">Uncharacterized protein</fullName>
    </submittedName>
</protein>
<dbReference type="EMBL" id="NEPB01000003">
    <property type="protein sequence ID" value="PRN37172.1"/>
    <property type="molecule type" value="Genomic_DNA"/>
</dbReference>
<reference evidence="8 19" key="9">
    <citation type="submission" date="2019-11" db="EMBL/GenBank/DDBJ databases">
        <title>Multidrug-resistant Acinetobacter baumannii moving toward extensively drug-resistant over fifteen years in South of Brazil.</title>
        <authorList>
            <person name="Fedrigo N.H."/>
            <person name="Cerdeira L."/>
            <person name="Fuga B."/>
            <person name="Marini P.V.B."/>
            <person name="Shinohara D.R."/>
            <person name="Carrara-Marroni F.E."/>
            <person name="Lincopan N."/>
            <person name="Tognim M.C.B."/>
        </authorList>
    </citation>
    <scope>NUCLEOTIDE SEQUENCE [LARGE SCALE GENOMIC DNA]</scope>
    <source>
        <strain evidence="8 19">Ac576</strain>
    </source>
</reference>
<dbReference type="Proteomes" id="UP000439424">
    <property type="component" value="Unassembled WGS sequence"/>
</dbReference>
<dbReference type="Proteomes" id="UP000051449">
    <property type="component" value="Unassembled WGS sequence"/>
</dbReference>
<name>A0A059ZNR5_ACIBA</name>
<evidence type="ECO:0000313" key="12">
    <source>
        <dbReference type="EMBL" id="QPF12524.1"/>
    </source>
</evidence>
<evidence type="ECO:0000313" key="4">
    <source>
        <dbReference type="EMBL" id="KQE06007.1"/>
    </source>
</evidence>
<evidence type="ECO:0000313" key="21">
    <source>
        <dbReference type="Proteomes" id="UP000594659"/>
    </source>
</evidence>
<gene>
    <name evidence="4" type="ORF">APD33_08010</name>
    <name evidence="2" type="ORF">AUO97_01270</name>
    <name evidence="10" type="ORF">B9W25_02580</name>
    <name evidence="9" type="ORF">B9X95_15105</name>
    <name evidence="13" type="ORF">EA722_06840</name>
    <name evidence="7" type="ORF">FPK63_14625</name>
    <name evidence="6" type="ORF">FPK87_03240</name>
    <name evidence="11" type="ORF">FQZ18_05545</name>
    <name evidence="8" type="ORF">GNY86_09000</name>
    <name evidence="5" type="ORF">IAG11_04445</name>
    <name evidence="12" type="ORF">IMO23_13080</name>
    <name evidence="3" type="ORF">JHZ39_000202</name>
</gene>
<reference evidence="2" key="3">
    <citation type="submission" date="2015-12" db="EMBL/GenBank/DDBJ databases">
        <authorList>
            <person name="Singh M.K."/>
            <person name="Fernando D.M."/>
            <person name="Kumar A."/>
        </authorList>
    </citation>
    <scope>NUCLEOTIDE SEQUENCE</scope>
    <source>
        <strain evidence="2">ATCC 17978-VU</strain>
    </source>
</reference>
<reference evidence="4 14" key="2">
    <citation type="submission" date="2015-10" db="EMBL/GenBank/DDBJ databases">
        <title>The utility of whole genome sequencing in characterizing Acinetobacter epidemiology and analyzing hospital outbreaks.</title>
        <authorList>
            <person name="Ozer E.A."/>
            <person name="Fitzpatrick M.A."/>
            <person name="Hauser A.R."/>
        </authorList>
    </citation>
    <scope>NUCLEOTIDE SEQUENCE [LARGE SCALE GENOMIC DNA]</scope>
    <source>
        <strain evidence="4 14">ABBL072</strain>
    </source>
</reference>
<dbReference type="AlphaFoldDB" id="A0A059ZNR5"/>
<feature type="transmembrane region" description="Helical" evidence="1">
    <location>
        <begin position="46"/>
        <end position="67"/>
    </location>
</feature>
<evidence type="ECO:0000256" key="1">
    <source>
        <dbReference type="SAM" id="Phobius"/>
    </source>
</evidence>
<dbReference type="KEGG" id="abau:IX87_09045"/>
<evidence type="ECO:0000313" key="6">
    <source>
        <dbReference type="EMBL" id="MDR8259501.1"/>
    </source>
</evidence>
<evidence type="ECO:0000313" key="11">
    <source>
        <dbReference type="EMBL" id="QNV22811.1"/>
    </source>
</evidence>
<evidence type="ECO:0000313" key="8">
    <source>
        <dbReference type="EMBL" id="MVM91656.1"/>
    </source>
</evidence>
<dbReference type="EMBL" id="RFBY01000016">
    <property type="protein sequence ID" value="RSP77814.1"/>
    <property type="molecule type" value="Genomic_DNA"/>
</dbReference>
<reference evidence="2 15" key="1">
    <citation type="journal article" date="2014" name="Antimicrob. Agents Chemother.">
        <title>Triclosan can select for an AdeIJK-overexpressing mutant of Acinetobacter baumannii ATCC 17978 that displays reduced susceptibility to multiple antibiotics.</title>
        <authorList>
            <person name="Fernando D.M."/>
            <person name="Xu W."/>
            <person name="Loewen P.C."/>
            <person name="Zhanel G.G."/>
            <person name="Kumar A."/>
        </authorList>
    </citation>
    <scope>NUCLEOTIDE SEQUENCE [LARGE SCALE GENOMIC DNA]</scope>
    <source>
        <strain evidence="15">ATCC 17978</strain>
        <strain evidence="2">ATCC 17978-VU</strain>
    </source>
</reference>
<dbReference type="EMBL" id="CP062919">
    <property type="protein sequence ID" value="QPF12524.1"/>
    <property type="molecule type" value="Genomic_DNA"/>
</dbReference>
<keyword evidence="1" id="KW-0472">Membrane</keyword>
<dbReference type="EMBL" id="VMAF01000023">
    <property type="protein sequence ID" value="MDR8432306.1"/>
    <property type="molecule type" value="Genomic_DNA"/>
</dbReference>
<reference evidence="5" key="10">
    <citation type="submission" date="2020-08" db="EMBL/GenBank/DDBJ databases">
        <title>Diversity of carbapenem-resistant Acinetobacter baumannii and bacteriophage-mediated spread of the Oxa23 carbapenemase.</title>
        <authorList>
            <person name="Abouelfetouh A."/>
            <person name="Mattock J."/>
            <person name="Turner D."/>
            <person name="Li E."/>
            <person name="Evans B.A."/>
        </authorList>
    </citation>
    <scope>NUCLEOTIDE SEQUENCE</scope>
    <source>
        <strain evidence="5">A86</strain>
    </source>
</reference>
<keyword evidence="1" id="KW-1133">Transmembrane helix</keyword>
<reference evidence="12 21" key="12">
    <citation type="submission" date="2020-09" db="EMBL/GenBank/DDBJ databases">
        <title>Resistance determinants and their genetic context in bacteria from a longitudinal study of pigs reared under conventional and antibiotic-free husbandry practices.</title>
        <authorList>
            <person name="Poulin-Laprade D."/>
            <person name="Brouard J.-S."/>
            <person name="Gagnon N."/>
            <person name="Turcotte A."/>
            <person name="Langlois A."/>
            <person name="Matte J.J."/>
            <person name="Carrillo C.D."/>
            <person name="Zaheer R."/>
            <person name="McAllister T."/>
            <person name="Topp E."/>
            <person name="Talbot G."/>
        </authorList>
    </citation>
    <scope>NUCLEOTIDE SEQUENCE [LARGE SCALE GENOMIC DNA]</scope>
    <source>
        <strain evidence="12 21">Res13-Abat-PEA21-P4-01-A</strain>
    </source>
</reference>
<dbReference type="EMBL" id="AAYLMQ010000002">
    <property type="protein sequence ID" value="EGY2375894.1"/>
    <property type="molecule type" value="Genomic_DNA"/>
</dbReference>
<dbReference type="EMBL" id="VMBB01000003">
    <property type="protein sequence ID" value="MDR8259501.1"/>
    <property type="molecule type" value="Genomic_DNA"/>
</dbReference>
<evidence type="ECO:0000313" key="14">
    <source>
        <dbReference type="Proteomes" id="UP000051449"/>
    </source>
</evidence>
<dbReference type="Proteomes" id="UP000594659">
    <property type="component" value="Chromosome"/>
</dbReference>
<keyword evidence="1" id="KW-0812">Transmembrane</keyword>
<evidence type="ECO:0000313" key="17">
    <source>
        <dbReference type="Proteomes" id="UP000237823"/>
    </source>
</evidence>
<feature type="transmembrane region" description="Helical" evidence="1">
    <location>
        <begin position="143"/>
        <end position="160"/>
    </location>
</feature>
<reference evidence="6" key="8">
    <citation type="submission" date="2019-07" db="EMBL/GenBank/DDBJ databases">
        <title>Biological characteristics of mucoid Acinetobacter baumannii from a general hospital in China.</title>
        <authorList>
            <person name="Hua X."/>
            <person name="Yu Y."/>
        </authorList>
    </citation>
    <scope>NUCLEOTIDE SEQUENCE</scope>
    <source>
        <strain evidence="6">N41</strain>
        <strain evidence="7">N8</strain>
    </source>
</reference>
<accession>A0A059ZNR5</accession>
<sequence>MRIFREFYKVKNRHCTLCFYNIYFKQINLYQLKTLKMFNVSNPANAVVVGIIAIIATVSLLIWKFNFYLGIDIYTSGEVLFKTLLYAALIGLFSYYFRHTIKISNTVILSLPLFFFCIRPILNYKMTHTIGNVPLYATHHGQGLILLSLTILACILWAYTANS</sequence>
<evidence type="ECO:0000313" key="13">
    <source>
        <dbReference type="EMBL" id="RSP77814.1"/>
    </source>
</evidence>
<dbReference type="EMBL" id="LLGC01000146">
    <property type="protein sequence ID" value="KQE06007.1"/>
    <property type="molecule type" value="Genomic_DNA"/>
</dbReference>
<dbReference type="EMBL" id="JACSVK010000007">
    <property type="protein sequence ID" value="MBD0219144.1"/>
    <property type="molecule type" value="Genomic_DNA"/>
</dbReference>
<dbReference type="EMBL" id="CP018664">
    <property type="protein sequence ID" value="APP29521.1"/>
    <property type="molecule type" value="Genomic_DNA"/>
</dbReference>
<dbReference type="Proteomes" id="UP000269597">
    <property type="component" value="Unassembled WGS sequence"/>
</dbReference>
<evidence type="ECO:0000313" key="3">
    <source>
        <dbReference type="EMBL" id="EGY2375894.1"/>
    </source>
</evidence>
<evidence type="ECO:0000313" key="20">
    <source>
        <dbReference type="Proteomes" id="UP000516419"/>
    </source>
</evidence>
<dbReference type="RefSeq" id="WP_001218091.1">
    <property type="nucleotide sequence ID" value="NZ_AP022238.1"/>
</dbReference>
<dbReference type="Proteomes" id="UP000072389">
    <property type="component" value="Chromosome"/>
</dbReference>
<reference evidence="13 18" key="7">
    <citation type="submission" date="2018-10" db="EMBL/GenBank/DDBJ databases">
        <title>GWAS and RNA-Seq identify cryptic mechanisms of antimicrobial resistance in Acinetobacter baumannii.</title>
        <authorList>
            <person name="Sahl J.W."/>
        </authorList>
    </citation>
    <scope>NUCLEOTIDE SEQUENCE [LARGE SCALE GENOMIC DNA]</scope>
    <source>
        <strain evidence="13 18">TG31299</strain>
    </source>
</reference>
<dbReference type="Proteomes" id="UP000634608">
    <property type="component" value="Unassembled WGS sequence"/>
</dbReference>
<evidence type="ECO:0000313" key="10">
    <source>
        <dbReference type="EMBL" id="PRN37172.1"/>
    </source>
</evidence>
<reference evidence="11 20" key="11">
    <citation type="submission" date="2020-09" db="EMBL/GenBank/DDBJ databases">
        <title>Carbapenem-Resistant Acinetobacter baumannii devoid of typical resistance factors.</title>
        <authorList>
            <person name="Hoffmann M."/>
            <person name="Luo Y."/>
            <person name="Strain E."/>
            <person name="Rand H."/>
            <person name="Javkar K.G."/>
        </authorList>
    </citation>
    <scope>NUCLEOTIDE SEQUENCE [LARGE SCALE GENOMIC DNA]</scope>
    <source>
        <strain evidence="11 20">CFSAN093705</strain>
    </source>
</reference>
<proteinExistence type="predicted"/>
<dbReference type="Proteomes" id="UP000237823">
    <property type="component" value="Unassembled WGS sequence"/>
</dbReference>
<dbReference type="EMBL" id="CP061525">
    <property type="protein sequence ID" value="QNV22811.1"/>
    <property type="molecule type" value="Genomic_DNA"/>
</dbReference>
<evidence type="ECO:0000313" key="19">
    <source>
        <dbReference type="Proteomes" id="UP000439424"/>
    </source>
</evidence>
<evidence type="ECO:0000313" key="7">
    <source>
        <dbReference type="EMBL" id="MDR8432306.1"/>
    </source>
</evidence>
<dbReference type="KEGG" id="abk:LX00_13510"/>
<dbReference type="Proteomes" id="UP000194699">
    <property type="component" value="Unassembled WGS sequence"/>
</dbReference>
<reference evidence="10 17" key="5">
    <citation type="submission" date="2017-04" db="EMBL/GenBank/DDBJ databases">
        <title>Comparison of Acinetobacter baumannii whole genome sequences from two major hospitals in Kuwait.</title>
        <authorList>
            <person name="Nasser K."/>
            <person name="Habibi N."/>
            <person name="Khan M.W."/>
            <person name="Purohit P."/>
            <person name="Al-Obaid I."/>
            <person name="Dhar R."/>
            <person name="Al-Fouzan W."/>
            <person name="Mustafa A.S."/>
        </authorList>
    </citation>
    <scope>NUCLEOTIDE SEQUENCE [LARGE SCALE GENOMIC DNA]</scope>
    <source>
        <strain evidence="10 17">KUFAR57</strain>
    </source>
</reference>
<dbReference type="eggNOG" id="ENOG5031SHX">
    <property type="taxonomic scope" value="Bacteria"/>
</dbReference>
<evidence type="ECO:0000313" key="18">
    <source>
        <dbReference type="Proteomes" id="UP000269597"/>
    </source>
</evidence>
<reference evidence="2" key="4">
    <citation type="submission" date="2016-12" db="EMBL/GenBank/DDBJ databases">
        <authorList>
            <person name="Singh M."/>
            <person name="Fernando D."/>
            <person name="Kumar A."/>
        </authorList>
    </citation>
    <scope>NUCLEOTIDE SEQUENCE</scope>
    <source>
        <strain evidence="2">ATCC 17978-VU</strain>
    </source>
</reference>
<dbReference type="Proteomes" id="UP000516419">
    <property type="component" value="Chromosome"/>
</dbReference>
<evidence type="ECO:0000313" key="15">
    <source>
        <dbReference type="Proteomes" id="UP000072389"/>
    </source>
</evidence>
<dbReference type="KEGG" id="abw:BL01_06430"/>
<reference evidence="9 16" key="6">
    <citation type="submission" date="2017-05" db="EMBL/GenBank/DDBJ databases">
        <authorList>
            <person name="Song R."/>
            <person name="Chenine A.L."/>
            <person name="Ruprecht R.M."/>
        </authorList>
    </citation>
    <scope>NUCLEOTIDE SEQUENCE [LARGE SCALE GENOMIC DNA]</scope>
    <source>
        <strain evidence="9 16">PR350</strain>
    </source>
</reference>
<evidence type="ECO:0000313" key="5">
    <source>
        <dbReference type="EMBL" id="MBD0219144.1"/>
    </source>
</evidence>
<feature type="transmembrane region" description="Helical" evidence="1">
    <location>
        <begin position="79"/>
        <end position="97"/>
    </location>
</feature>